<comment type="caution">
    <text evidence="10">The sequence shown here is derived from an EMBL/GenBank/DDBJ whole genome shotgun (WGS) entry which is preliminary data.</text>
</comment>
<organism evidence="10 11">
    <name type="scientific">Tritonibacter scottomollicae</name>
    <name type="common">Epibacterium scottomollicae</name>
    <dbReference type="NCBI Taxonomy" id="483013"/>
    <lineage>
        <taxon>Bacteria</taxon>
        <taxon>Pseudomonadati</taxon>
        <taxon>Pseudomonadota</taxon>
        <taxon>Alphaproteobacteria</taxon>
        <taxon>Rhodobacterales</taxon>
        <taxon>Paracoccaceae</taxon>
        <taxon>Tritonibacter</taxon>
    </lineage>
</organism>
<gene>
    <name evidence="10" type="ORF">CLV89_112108</name>
</gene>
<dbReference type="PROSITE" id="PS51679">
    <property type="entry name" value="SAM_MT_C5"/>
    <property type="match status" value="1"/>
</dbReference>
<dbReference type="InterPro" id="IPR018117">
    <property type="entry name" value="C5_DNA_meth_AS"/>
</dbReference>
<dbReference type="EC" id="2.1.1.37" evidence="8"/>
<dbReference type="SUPFAM" id="SSF53335">
    <property type="entry name" value="S-adenosyl-L-methionine-dependent methyltransferases"/>
    <property type="match status" value="1"/>
</dbReference>
<dbReference type="GO" id="GO:0003886">
    <property type="term" value="F:DNA (cytosine-5-)-methyltransferase activity"/>
    <property type="evidence" value="ECO:0007669"/>
    <property type="project" value="UniProtKB-EC"/>
</dbReference>
<dbReference type="PRINTS" id="PR00105">
    <property type="entry name" value="C5METTRFRASE"/>
</dbReference>
<dbReference type="InterPro" id="IPR031303">
    <property type="entry name" value="C5_meth_CS"/>
</dbReference>
<dbReference type="Proteomes" id="UP000237718">
    <property type="component" value="Unassembled WGS sequence"/>
</dbReference>
<dbReference type="PANTHER" id="PTHR10629">
    <property type="entry name" value="CYTOSINE-SPECIFIC METHYLTRANSFERASE"/>
    <property type="match status" value="1"/>
</dbReference>
<evidence type="ECO:0000256" key="3">
    <source>
        <dbReference type="ARBA" id="ARBA00022691"/>
    </source>
</evidence>
<evidence type="ECO:0000313" key="11">
    <source>
        <dbReference type="Proteomes" id="UP000237718"/>
    </source>
</evidence>
<accession>A0A2T1ABL8</accession>
<feature type="region of interest" description="Disordered" evidence="9">
    <location>
        <begin position="421"/>
        <end position="452"/>
    </location>
</feature>
<dbReference type="GO" id="GO:0032259">
    <property type="term" value="P:methylation"/>
    <property type="evidence" value="ECO:0007669"/>
    <property type="project" value="UniProtKB-KW"/>
</dbReference>
<feature type="compositionally biased region" description="Basic residues" evidence="9">
    <location>
        <begin position="424"/>
        <end position="433"/>
    </location>
</feature>
<evidence type="ECO:0000313" key="10">
    <source>
        <dbReference type="EMBL" id="PRZ45996.1"/>
    </source>
</evidence>
<dbReference type="PANTHER" id="PTHR10629:SF52">
    <property type="entry name" value="DNA (CYTOSINE-5)-METHYLTRANSFERASE 1"/>
    <property type="match status" value="1"/>
</dbReference>
<reference evidence="10 11" key="1">
    <citation type="submission" date="2018-03" db="EMBL/GenBank/DDBJ databases">
        <title>Genomic Encyclopedia of Archaeal and Bacterial Type Strains, Phase II (KMG-II): from individual species to whole genera.</title>
        <authorList>
            <person name="Goeker M."/>
        </authorList>
    </citation>
    <scope>NUCLEOTIDE SEQUENCE [LARGE SCALE GENOMIC DNA]</scope>
    <source>
        <strain evidence="10 11">DSM 25328</strain>
    </source>
</reference>
<evidence type="ECO:0000256" key="9">
    <source>
        <dbReference type="SAM" id="MobiDB-lite"/>
    </source>
</evidence>
<dbReference type="InterPro" id="IPR050390">
    <property type="entry name" value="C5-Methyltransferase"/>
</dbReference>
<dbReference type="PROSITE" id="PS00095">
    <property type="entry name" value="C5_MTASE_2"/>
    <property type="match status" value="1"/>
</dbReference>
<evidence type="ECO:0000256" key="2">
    <source>
        <dbReference type="ARBA" id="ARBA00022679"/>
    </source>
</evidence>
<dbReference type="Gene3D" id="3.90.120.10">
    <property type="entry name" value="DNA Methylase, subunit A, domain 2"/>
    <property type="match status" value="1"/>
</dbReference>
<evidence type="ECO:0000256" key="1">
    <source>
        <dbReference type="ARBA" id="ARBA00022603"/>
    </source>
</evidence>
<protein>
    <recommendedName>
        <fullName evidence="8">Cytosine-specific methyltransferase</fullName>
        <ecNumber evidence="8">2.1.1.37</ecNumber>
    </recommendedName>
</protein>
<keyword evidence="3 6" id="KW-0949">S-adenosyl-L-methionine</keyword>
<keyword evidence="1 6" id="KW-0489">Methyltransferase</keyword>
<dbReference type="PROSITE" id="PS00094">
    <property type="entry name" value="C5_MTASE_1"/>
    <property type="match status" value="1"/>
</dbReference>
<keyword evidence="2 6" id="KW-0808">Transferase</keyword>
<evidence type="ECO:0000256" key="5">
    <source>
        <dbReference type="ARBA" id="ARBA00047422"/>
    </source>
</evidence>
<dbReference type="EMBL" id="PVUF01000012">
    <property type="protein sequence ID" value="PRZ45996.1"/>
    <property type="molecule type" value="Genomic_DNA"/>
</dbReference>
<proteinExistence type="inferred from homology"/>
<feature type="active site" evidence="6">
    <location>
        <position position="89"/>
    </location>
</feature>
<dbReference type="InterPro" id="IPR029063">
    <property type="entry name" value="SAM-dependent_MTases_sf"/>
</dbReference>
<dbReference type="NCBIfam" id="TIGR00675">
    <property type="entry name" value="dcm"/>
    <property type="match status" value="1"/>
</dbReference>
<dbReference type="AlphaFoldDB" id="A0A2T1ABL8"/>
<evidence type="ECO:0000256" key="8">
    <source>
        <dbReference type="RuleBase" id="RU000417"/>
    </source>
</evidence>
<evidence type="ECO:0000256" key="7">
    <source>
        <dbReference type="RuleBase" id="RU000416"/>
    </source>
</evidence>
<dbReference type="GO" id="GO:0009307">
    <property type="term" value="P:DNA restriction-modification system"/>
    <property type="evidence" value="ECO:0007669"/>
    <property type="project" value="UniProtKB-KW"/>
</dbReference>
<dbReference type="InterPro" id="IPR001525">
    <property type="entry name" value="C5_MeTfrase"/>
</dbReference>
<keyword evidence="4" id="KW-0680">Restriction system</keyword>
<sequence length="452" mass="49423">MNEGRRKLRPIAVELFAGAGGLSLGFEQAGFDVRAAVEIDPVHCAVHKFNFPHTAVLARSVEGLSGEQIRAAAGLGDAEIDCVSGGAPCQGFSMIGKRVLDDPRNRLAMDFLRIVKELDAKSFVFENVKGLTVGKHKQFLEELVAAFDAAGYVCRTPWKVLNAAHFGTPQSRERLILMGVKKGLPLPEYPAPQTNISGKPKTFEGLPDGPSCREALGDLPDAERFDALLDSDATRGVRFGKPSDYAAELRGLTNDAWHHGYIRDWQPSLLTSSARTGHTEITRRRFGETAEGAVEPISRFFKLARGGVSNTLRAGTDGARGAFTSPRPIHYKYDRCVTVREMARLHGFPDWFRFNATKWHGARQIGNSVPPPLARAVAAQMMAALGYQPERPEGTLALGDPKLLQFDLTRAAAHFEVDAMPARRDRKSGATKRRQADIELERAETAPKTANG</sequence>
<dbReference type="Gene3D" id="3.40.50.150">
    <property type="entry name" value="Vaccinia Virus protein VP39"/>
    <property type="match status" value="1"/>
</dbReference>
<name>A0A2T1ABL8_TRISK</name>
<dbReference type="Pfam" id="PF00145">
    <property type="entry name" value="DNA_methylase"/>
    <property type="match status" value="1"/>
</dbReference>
<comment type="catalytic activity">
    <reaction evidence="5 8">
        <text>a 2'-deoxycytidine in DNA + S-adenosyl-L-methionine = a 5-methyl-2'-deoxycytidine in DNA + S-adenosyl-L-homocysteine + H(+)</text>
        <dbReference type="Rhea" id="RHEA:13681"/>
        <dbReference type="Rhea" id="RHEA-COMP:11369"/>
        <dbReference type="Rhea" id="RHEA-COMP:11370"/>
        <dbReference type="ChEBI" id="CHEBI:15378"/>
        <dbReference type="ChEBI" id="CHEBI:57856"/>
        <dbReference type="ChEBI" id="CHEBI:59789"/>
        <dbReference type="ChEBI" id="CHEBI:85452"/>
        <dbReference type="ChEBI" id="CHEBI:85454"/>
        <dbReference type="EC" id="2.1.1.37"/>
    </reaction>
</comment>
<comment type="similarity">
    <text evidence="6 7">Belongs to the class I-like SAM-binding methyltransferase superfamily. C5-methyltransferase family.</text>
</comment>
<evidence type="ECO:0000256" key="6">
    <source>
        <dbReference type="PROSITE-ProRule" id="PRU01016"/>
    </source>
</evidence>
<feature type="compositionally biased region" description="Basic and acidic residues" evidence="9">
    <location>
        <begin position="434"/>
        <end position="445"/>
    </location>
</feature>
<evidence type="ECO:0000256" key="4">
    <source>
        <dbReference type="ARBA" id="ARBA00022747"/>
    </source>
</evidence>